<protein>
    <submittedName>
        <fullName evidence="6">Uncharacterized protein</fullName>
    </submittedName>
</protein>
<evidence type="ECO:0000313" key="7">
    <source>
        <dbReference type="Proteomes" id="UP000822688"/>
    </source>
</evidence>
<dbReference type="PANTHER" id="PTHR31279:SF79">
    <property type="entry name" value="PROTEIN EXORDIUM-LIKE 2"/>
    <property type="match status" value="1"/>
</dbReference>
<evidence type="ECO:0000256" key="4">
    <source>
        <dbReference type="ARBA" id="ARBA00023591"/>
    </source>
</evidence>
<keyword evidence="3 5" id="KW-0732">Signal</keyword>
<dbReference type="AlphaFoldDB" id="A0A8T0HBB1"/>
<comment type="caution">
    <text evidence="6">The sequence shown here is derived from an EMBL/GenBank/DDBJ whole genome shotgun (WGS) entry which is preliminary data.</text>
</comment>
<evidence type="ECO:0000256" key="5">
    <source>
        <dbReference type="SAM" id="SignalP"/>
    </source>
</evidence>
<organism evidence="6 7">
    <name type="scientific">Ceratodon purpureus</name>
    <name type="common">Fire moss</name>
    <name type="synonym">Dicranum purpureum</name>
    <dbReference type="NCBI Taxonomy" id="3225"/>
    <lineage>
        <taxon>Eukaryota</taxon>
        <taxon>Viridiplantae</taxon>
        <taxon>Streptophyta</taxon>
        <taxon>Embryophyta</taxon>
        <taxon>Bryophyta</taxon>
        <taxon>Bryophytina</taxon>
        <taxon>Bryopsida</taxon>
        <taxon>Dicranidae</taxon>
        <taxon>Pseudoditrichales</taxon>
        <taxon>Ditrichaceae</taxon>
        <taxon>Ceratodon</taxon>
    </lineage>
</organism>
<dbReference type="Proteomes" id="UP000822688">
    <property type="component" value="Chromosome 6"/>
</dbReference>
<dbReference type="PANTHER" id="PTHR31279">
    <property type="entry name" value="PROTEIN EXORDIUM-LIKE 5"/>
    <property type="match status" value="1"/>
</dbReference>
<dbReference type="GO" id="GO:0005576">
    <property type="term" value="C:extracellular region"/>
    <property type="evidence" value="ECO:0007669"/>
    <property type="project" value="UniProtKB-SubCell"/>
</dbReference>
<evidence type="ECO:0000256" key="1">
    <source>
        <dbReference type="ARBA" id="ARBA00004613"/>
    </source>
</evidence>
<accession>A0A8T0HBB1</accession>
<evidence type="ECO:0000256" key="2">
    <source>
        <dbReference type="ARBA" id="ARBA00022525"/>
    </source>
</evidence>
<dbReference type="InterPro" id="IPR006766">
    <property type="entry name" value="EXORDIUM-like"/>
</dbReference>
<comment type="subcellular location">
    <subcellularLocation>
        <location evidence="1">Secreted</location>
    </subcellularLocation>
</comment>
<keyword evidence="7" id="KW-1185">Reference proteome</keyword>
<feature type="chain" id="PRO_5035842585" evidence="5">
    <location>
        <begin position="34"/>
        <end position="371"/>
    </location>
</feature>
<proteinExistence type="inferred from homology"/>
<name>A0A8T0HBB1_CERPU</name>
<keyword evidence="2" id="KW-0964">Secreted</keyword>
<dbReference type="EMBL" id="CM026427">
    <property type="protein sequence ID" value="KAG0568195.1"/>
    <property type="molecule type" value="Genomic_DNA"/>
</dbReference>
<reference evidence="6 7" key="1">
    <citation type="submission" date="2020-06" db="EMBL/GenBank/DDBJ databases">
        <title>WGS assembly of Ceratodon purpureus strain R40.</title>
        <authorList>
            <person name="Carey S.B."/>
            <person name="Jenkins J."/>
            <person name="Shu S."/>
            <person name="Lovell J.T."/>
            <person name="Sreedasyam A."/>
            <person name="Maumus F."/>
            <person name="Tiley G.P."/>
            <person name="Fernandez-Pozo N."/>
            <person name="Barry K."/>
            <person name="Chen C."/>
            <person name="Wang M."/>
            <person name="Lipzen A."/>
            <person name="Daum C."/>
            <person name="Saski C.A."/>
            <person name="Payton A.C."/>
            <person name="Mcbreen J.C."/>
            <person name="Conrad R.E."/>
            <person name="Kollar L.M."/>
            <person name="Olsson S."/>
            <person name="Huttunen S."/>
            <person name="Landis J.B."/>
            <person name="Wickett N.J."/>
            <person name="Johnson M.G."/>
            <person name="Rensing S.A."/>
            <person name="Grimwood J."/>
            <person name="Schmutz J."/>
            <person name="Mcdaniel S.F."/>
        </authorList>
    </citation>
    <scope>NUCLEOTIDE SEQUENCE [LARGE SCALE GENOMIC DNA]</scope>
    <source>
        <strain evidence="6 7">R40</strain>
    </source>
</reference>
<evidence type="ECO:0000313" key="6">
    <source>
        <dbReference type="EMBL" id="KAG0568195.1"/>
    </source>
</evidence>
<sequence length="371" mass="40323">MEQGARNTLYKLLSTVSLLLLLGAIVLAPCVDATVSEGNIELQNSQKRRNNSWGAGTHAVSSEPGQLVRRRLAALVSPQPLVLPYHNGPILSGKNNITKLYIIFYGEFSKIQRYTVRKFLRSLAPPRHRARASIPTVAKWWEITKGFQDVYGESVAQLLIPSGEIQDQMYSRGMNLNQTDIEALVLNSLTTFDISARSLYIVVTASDVAVTGFCQEACGQHGYLYPSDTTGGQMLPYVWVGDASTQCPGLCCWPFANLNYTFMENTQDEPLRPPSGDVGADGMVINLATLIAGAATDPYQNAYYEGDAGAPVEAAEACRGIFGQGAYAGYPGDLRQDNATGVSFNVIGFHGAKFLLPWMWNPMTFACAGQA</sequence>
<feature type="signal peptide" evidence="5">
    <location>
        <begin position="1"/>
        <end position="33"/>
    </location>
</feature>
<gene>
    <name evidence="6" type="ORF">KC19_6G001600</name>
</gene>
<dbReference type="Pfam" id="PF04674">
    <property type="entry name" value="Phi_1"/>
    <property type="match status" value="1"/>
</dbReference>
<evidence type="ECO:0000256" key="3">
    <source>
        <dbReference type="ARBA" id="ARBA00022729"/>
    </source>
</evidence>
<comment type="similarity">
    <text evidence="4">Belongs to the EXORDIUM family.</text>
</comment>